<dbReference type="AlphaFoldDB" id="A0A1B0GNN6"/>
<organism evidence="1 2">
    <name type="scientific">Phlebotomus papatasi</name>
    <name type="common">Sandfly</name>
    <dbReference type="NCBI Taxonomy" id="29031"/>
    <lineage>
        <taxon>Eukaryota</taxon>
        <taxon>Metazoa</taxon>
        <taxon>Ecdysozoa</taxon>
        <taxon>Arthropoda</taxon>
        <taxon>Hexapoda</taxon>
        <taxon>Insecta</taxon>
        <taxon>Pterygota</taxon>
        <taxon>Neoptera</taxon>
        <taxon>Endopterygota</taxon>
        <taxon>Diptera</taxon>
        <taxon>Nematocera</taxon>
        <taxon>Psychodoidea</taxon>
        <taxon>Psychodidae</taxon>
        <taxon>Phlebotomus</taxon>
        <taxon>Phlebotomus</taxon>
    </lineage>
</organism>
<dbReference type="EnsemblMetazoa" id="PPAI005015-RA">
    <property type="protein sequence ID" value="PPAI005015-PA"/>
    <property type="gene ID" value="PPAI005015"/>
</dbReference>
<protein>
    <submittedName>
        <fullName evidence="1">Uncharacterized protein</fullName>
    </submittedName>
</protein>
<accession>A0A1B0GNN6</accession>
<reference evidence="1" key="1">
    <citation type="submission" date="2022-08" db="UniProtKB">
        <authorList>
            <consortium name="EnsemblMetazoa"/>
        </authorList>
    </citation>
    <scope>IDENTIFICATION</scope>
    <source>
        <strain evidence="1">Israel</strain>
    </source>
</reference>
<evidence type="ECO:0000313" key="1">
    <source>
        <dbReference type="EnsemblMetazoa" id="PPAI005015-PA"/>
    </source>
</evidence>
<evidence type="ECO:0000313" key="2">
    <source>
        <dbReference type="Proteomes" id="UP000092462"/>
    </source>
</evidence>
<sequence>MEQSILSKLLSRYSSLTKIQRIIAYGRRFYLPRALKEGLTITPIEMEEALNKLIYMDQQENFPGLADNLRKRGTITLPKWKHLLALAPFVDSDGLIKRSKWRVDQPNLKLGEVVLVLDEAQLGNKWVLGQVSEIHPGGDGRVRRRLKPKA</sequence>
<keyword evidence="2" id="KW-1185">Reference proteome</keyword>
<dbReference type="Proteomes" id="UP000092462">
    <property type="component" value="Unassembled WGS sequence"/>
</dbReference>
<dbReference type="Pfam" id="PF18701">
    <property type="entry name" value="DUF5641"/>
    <property type="match status" value="1"/>
</dbReference>
<dbReference type="VEuPathDB" id="VectorBase:PPAPM1_003086"/>
<proteinExistence type="predicted"/>
<dbReference type="VEuPathDB" id="VectorBase:PPAI005015"/>
<dbReference type="EMBL" id="AJVK01029610">
    <property type="status" value="NOT_ANNOTATED_CDS"/>
    <property type="molecule type" value="Genomic_DNA"/>
</dbReference>
<dbReference type="InterPro" id="IPR040676">
    <property type="entry name" value="DUF5641"/>
</dbReference>
<name>A0A1B0GNN6_PHLPP</name>